<dbReference type="InterPro" id="IPR030470">
    <property type="entry name" value="UbiA_prenylTrfase_CS"/>
</dbReference>
<comment type="cofactor">
    <cofactor evidence="1 9">
        <name>Mg(2+)</name>
        <dbReference type="ChEBI" id="CHEBI:18420"/>
    </cofactor>
</comment>
<evidence type="ECO:0000313" key="11">
    <source>
        <dbReference type="Proteomes" id="UP000703269"/>
    </source>
</evidence>
<keyword evidence="5 9" id="KW-0808">Transferase</keyword>
<comment type="pathway">
    <text evidence="9">Cofactor biosynthesis; ubiquinone biosynthesis.</text>
</comment>
<dbReference type="InterPro" id="IPR044878">
    <property type="entry name" value="UbiA_sf"/>
</dbReference>
<dbReference type="PANTHER" id="PTHR11048">
    <property type="entry name" value="PRENYLTRANSFERASES"/>
    <property type="match status" value="1"/>
</dbReference>
<accession>A0A9P3LC34</accession>
<feature type="transmembrane region" description="Helical" evidence="9">
    <location>
        <begin position="133"/>
        <end position="149"/>
    </location>
</feature>
<evidence type="ECO:0000256" key="9">
    <source>
        <dbReference type="HAMAP-Rule" id="MF_03189"/>
    </source>
</evidence>
<evidence type="ECO:0000256" key="5">
    <source>
        <dbReference type="ARBA" id="ARBA00022679"/>
    </source>
</evidence>
<comment type="subcellular location">
    <subcellularLocation>
        <location evidence="2">Membrane</location>
        <topology evidence="2">Multi-pass membrane protein</topology>
    </subcellularLocation>
    <subcellularLocation>
        <location evidence="9">Mitochondrion inner membrane</location>
        <topology evidence="9">Multi-pass membrane protein</topology>
        <orientation evidence="9">Matrix side</orientation>
    </subcellularLocation>
</comment>
<keyword evidence="9" id="KW-0496">Mitochondrion</keyword>
<dbReference type="GO" id="GO:0008412">
    <property type="term" value="F:4-hydroxybenzoate polyprenyltransferase activity"/>
    <property type="evidence" value="ECO:0007669"/>
    <property type="project" value="UniProtKB-EC"/>
</dbReference>
<protein>
    <recommendedName>
        <fullName evidence="9">4-hydroxybenzoate polyprenyltransferase, mitochondrial</fullName>
        <shortName evidence="9">4-HB polyprenyltransferase</shortName>
        <ecNumber evidence="9">2.5.1.39</ecNumber>
    </recommendedName>
    <alternativeName>
        <fullName evidence="9">Para-hydroxybenzoate--polyprenyltransferase</fullName>
        <shortName evidence="9">PHB:PPT</shortName>
        <shortName evidence="9">PHB:polyprenyltransferase</shortName>
    </alternativeName>
</protein>
<feature type="transmembrane region" description="Helical" evidence="9">
    <location>
        <begin position="102"/>
        <end position="127"/>
    </location>
</feature>
<keyword evidence="9" id="KW-0414">Isoprene biosynthesis</keyword>
<comment type="pathway">
    <text evidence="3">Secondary metabolite biosynthesis.</text>
</comment>
<dbReference type="FunFam" id="1.20.120.1780:FF:000001">
    <property type="entry name" value="4-hydroxybenzoate octaprenyltransferase"/>
    <property type="match status" value="1"/>
</dbReference>
<comment type="catalytic activity">
    <reaction evidence="9">
        <text>an all-trans-polyprenyl diphosphate + 4-hydroxybenzoate = a 4-hydroxy-3-(all-trans-polyprenyl)benzoate + diphosphate</text>
        <dbReference type="Rhea" id="RHEA:44504"/>
        <dbReference type="Rhea" id="RHEA-COMP:9514"/>
        <dbReference type="Rhea" id="RHEA-COMP:9564"/>
        <dbReference type="ChEBI" id="CHEBI:17879"/>
        <dbReference type="ChEBI" id="CHEBI:33019"/>
        <dbReference type="ChEBI" id="CHEBI:58914"/>
        <dbReference type="ChEBI" id="CHEBI:78396"/>
        <dbReference type="EC" id="2.5.1.39"/>
    </reaction>
</comment>
<dbReference type="Gene3D" id="1.10.357.140">
    <property type="entry name" value="UbiA prenyltransferase"/>
    <property type="match status" value="1"/>
</dbReference>
<comment type="function">
    <text evidence="9">Catalyzes the prenylation of para-hydroxybenzoate (PHB) with an all-trans polyprenyl group. Mediates the second step in the final reaction sequence of coenzyme Q (CoQ) biosynthesis, which is the condensation of the polyisoprenoid side chain with PHB, generating the first membrane-bound Q intermediate.</text>
</comment>
<dbReference type="InterPro" id="IPR000537">
    <property type="entry name" value="UbiA_prenyltransferase"/>
</dbReference>
<evidence type="ECO:0000256" key="7">
    <source>
        <dbReference type="ARBA" id="ARBA00022989"/>
    </source>
</evidence>
<dbReference type="PANTHER" id="PTHR11048:SF28">
    <property type="entry name" value="4-HYDROXYBENZOATE POLYPRENYLTRANSFERASE, MITOCHONDRIAL"/>
    <property type="match status" value="1"/>
</dbReference>
<gene>
    <name evidence="10" type="ORF">PsYK624_062240</name>
</gene>
<dbReference type="GO" id="GO:0006744">
    <property type="term" value="P:ubiquinone biosynthetic process"/>
    <property type="evidence" value="ECO:0007669"/>
    <property type="project" value="UniProtKB-UniRule"/>
</dbReference>
<dbReference type="Proteomes" id="UP000703269">
    <property type="component" value="Unassembled WGS sequence"/>
</dbReference>
<dbReference type="HAMAP" id="MF_01635">
    <property type="entry name" value="UbiA"/>
    <property type="match status" value="1"/>
</dbReference>
<organism evidence="10 11">
    <name type="scientific">Phanerochaete sordida</name>
    <dbReference type="NCBI Taxonomy" id="48140"/>
    <lineage>
        <taxon>Eukaryota</taxon>
        <taxon>Fungi</taxon>
        <taxon>Dikarya</taxon>
        <taxon>Basidiomycota</taxon>
        <taxon>Agaricomycotina</taxon>
        <taxon>Agaricomycetes</taxon>
        <taxon>Polyporales</taxon>
        <taxon>Phanerochaetaceae</taxon>
        <taxon>Phanerochaete</taxon>
    </lineage>
</organism>
<evidence type="ECO:0000256" key="2">
    <source>
        <dbReference type="ARBA" id="ARBA00004141"/>
    </source>
</evidence>
<dbReference type="Pfam" id="PF01040">
    <property type="entry name" value="UbiA"/>
    <property type="match status" value="1"/>
</dbReference>
<dbReference type="PROSITE" id="PS00943">
    <property type="entry name" value="UBIA"/>
    <property type="match status" value="1"/>
</dbReference>
<evidence type="ECO:0000256" key="6">
    <source>
        <dbReference type="ARBA" id="ARBA00022692"/>
    </source>
</evidence>
<evidence type="ECO:0000313" key="10">
    <source>
        <dbReference type="EMBL" id="GJE90101.1"/>
    </source>
</evidence>
<keyword evidence="9" id="KW-0999">Mitochondrion inner membrane</keyword>
<dbReference type="EC" id="2.5.1.39" evidence="9"/>
<sequence>MSETDKLVSITSSLTFWQTCRAYFELTRLHKFPLGNILLIWPGVWGATMAAYKAQLPFNVLAPQLVLHAAGATMVHSTACVINDICDIDFDRKVERTKHRPLAAGLISVTGAWILLSTMTIGCLALLWLANPVAARVGLIGLFPFHALYPLMKRWTYWPQAWLGLAMNWGFVVAWLQIFPNYTSGDVQFMVVVLAGLVAWTIVYDTEYGCQDRRDDVRAGVKSTAVLFGDHVRAVLIVFAIAFVGALTAAGVMNNQSTVYFAVSCCGTVAHLAWQLVTWEIESREDCGAKFKSNGDLGYIVFAGMLADYALRI</sequence>
<keyword evidence="6 9" id="KW-0812">Transmembrane</keyword>
<evidence type="ECO:0000256" key="4">
    <source>
        <dbReference type="ARBA" id="ARBA00005985"/>
    </source>
</evidence>
<keyword evidence="11" id="KW-1185">Reference proteome</keyword>
<dbReference type="GO" id="GO:0008299">
    <property type="term" value="P:isoprenoid biosynthetic process"/>
    <property type="evidence" value="ECO:0007669"/>
    <property type="project" value="UniProtKB-UniRule"/>
</dbReference>
<comment type="similarity">
    <text evidence="4 9">Belongs to the UbiA prenyltransferase family.</text>
</comment>
<dbReference type="GO" id="GO:0005743">
    <property type="term" value="C:mitochondrial inner membrane"/>
    <property type="evidence" value="ECO:0007669"/>
    <property type="project" value="UniProtKB-SubCell"/>
</dbReference>
<keyword evidence="8 9" id="KW-0472">Membrane</keyword>
<dbReference type="InterPro" id="IPR039653">
    <property type="entry name" value="Prenyltransferase"/>
</dbReference>
<dbReference type="CDD" id="cd13959">
    <property type="entry name" value="PT_UbiA_COQ2"/>
    <property type="match status" value="1"/>
</dbReference>
<evidence type="ECO:0000256" key="3">
    <source>
        <dbReference type="ARBA" id="ARBA00005179"/>
    </source>
</evidence>
<keyword evidence="7 9" id="KW-1133">Transmembrane helix</keyword>
<reference evidence="10 11" key="1">
    <citation type="submission" date="2021-08" db="EMBL/GenBank/DDBJ databases">
        <title>Draft Genome Sequence of Phanerochaete sordida strain YK-624.</title>
        <authorList>
            <person name="Mori T."/>
            <person name="Dohra H."/>
            <person name="Suzuki T."/>
            <person name="Kawagishi H."/>
            <person name="Hirai H."/>
        </authorList>
    </citation>
    <scope>NUCLEOTIDE SEQUENCE [LARGE SCALE GENOMIC DNA]</scope>
    <source>
        <strain evidence="10 11">YK-624</strain>
    </source>
</reference>
<feature type="transmembrane region" description="Helical" evidence="9">
    <location>
        <begin position="185"/>
        <end position="204"/>
    </location>
</feature>
<proteinExistence type="inferred from homology"/>
<evidence type="ECO:0000256" key="1">
    <source>
        <dbReference type="ARBA" id="ARBA00001946"/>
    </source>
</evidence>
<dbReference type="FunFam" id="1.10.357.140:FF:000008">
    <property type="entry name" value="4-hydroxybenzoate octaprenyltransferase"/>
    <property type="match status" value="1"/>
</dbReference>
<dbReference type="Gene3D" id="1.20.120.1780">
    <property type="entry name" value="UbiA prenyltransferase"/>
    <property type="match status" value="1"/>
</dbReference>
<name>A0A9P3LC34_9APHY</name>
<evidence type="ECO:0000256" key="8">
    <source>
        <dbReference type="ARBA" id="ARBA00023136"/>
    </source>
</evidence>
<feature type="transmembrane region" description="Helical" evidence="9">
    <location>
        <begin position="232"/>
        <end position="253"/>
    </location>
</feature>
<feature type="transmembrane region" description="Helical" evidence="9">
    <location>
        <begin position="161"/>
        <end position="179"/>
    </location>
</feature>
<dbReference type="AlphaFoldDB" id="A0A9P3LC34"/>
<dbReference type="OrthoDB" id="18170at2759"/>
<keyword evidence="9" id="KW-0831">Ubiquinone biosynthesis</keyword>
<dbReference type="EMBL" id="BPQB01000015">
    <property type="protein sequence ID" value="GJE90101.1"/>
    <property type="molecule type" value="Genomic_DNA"/>
</dbReference>
<comment type="caution">
    <text evidence="10">The sequence shown here is derived from an EMBL/GenBank/DDBJ whole genome shotgun (WGS) entry which is preliminary data.</text>
</comment>
<dbReference type="InterPro" id="IPR006370">
    <property type="entry name" value="HB_polyprenyltransferase-like"/>
</dbReference>